<gene>
    <name evidence="3" type="ORF">TWF106_007594</name>
</gene>
<keyword evidence="2" id="KW-1133">Transmembrane helix</keyword>
<feature type="region of interest" description="Disordered" evidence="1">
    <location>
        <begin position="1"/>
        <end position="23"/>
    </location>
</feature>
<evidence type="ECO:0000313" key="3">
    <source>
        <dbReference type="EMBL" id="KAF3218622.1"/>
    </source>
</evidence>
<reference evidence="3 4" key="1">
    <citation type="submission" date="2019-06" db="EMBL/GenBank/DDBJ databases">
        <authorList>
            <person name="Palmer J.M."/>
        </authorList>
    </citation>
    <scope>NUCLEOTIDE SEQUENCE [LARGE SCALE GENOMIC DNA]</scope>
    <source>
        <strain evidence="3 4">TWF106</strain>
    </source>
</reference>
<accession>A0A7C8QM39</accession>
<feature type="compositionally biased region" description="Polar residues" evidence="1">
    <location>
        <begin position="1"/>
        <end position="18"/>
    </location>
</feature>
<dbReference type="EMBL" id="WIWS01000040">
    <property type="protein sequence ID" value="KAF3218622.1"/>
    <property type="molecule type" value="Genomic_DNA"/>
</dbReference>
<organism evidence="3 4">
    <name type="scientific">Orbilia oligospora</name>
    <name type="common">Nematode-trapping fungus</name>
    <name type="synonym">Arthrobotrys oligospora</name>
    <dbReference type="NCBI Taxonomy" id="2813651"/>
    <lineage>
        <taxon>Eukaryota</taxon>
        <taxon>Fungi</taxon>
        <taxon>Dikarya</taxon>
        <taxon>Ascomycota</taxon>
        <taxon>Pezizomycotina</taxon>
        <taxon>Orbiliomycetes</taxon>
        <taxon>Orbiliales</taxon>
        <taxon>Orbiliaceae</taxon>
        <taxon>Orbilia</taxon>
    </lineage>
</organism>
<protein>
    <submittedName>
        <fullName evidence="3">Uncharacterized protein</fullName>
    </submittedName>
</protein>
<comment type="caution">
    <text evidence="3">The sequence shown here is derived from an EMBL/GenBank/DDBJ whole genome shotgun (WGS) entry which is preliminary data.</text>
</comment>
<keyword evidence="2" id="KW-0812">Transmembrane</keyword>
<evidence type="ECO:0000256" key="1">
    <source>
        <dbReference type="SAM" id="MobiDB-lite"/>
    </source>
</evidence>
<evidence type="ECO:0000256" key="2">
    <source>
        <dbReference type="SAM" id="Phobius"/>
    </source>
</evidence>
<keyword evidence="2" id="KW-0472">Membrane</keyword>
<sequence>MLTTSNPTGAETASSKHSPVNPPPTTAPHVFINVLITTCAFHSIAGPASQGSPSDTIPKFYPSVHSCLLFPLLSSIMNVEFQNPYYPYGEYHHDPCTTGNCTSAVTVVVVHLTTLIEIRTLRPKLTSDKYIVFLLYLAWHVFLLFYHFYYFVWAKPKRPWTVARISKGTAKITKKTYSKVKEWSKKKVQKDLYIKPDQFERDESGPSQVKLKWREAVDINQMNRFRGLRRRKVVRQNKFDWFE</sequence>
<evidence type="ECO:0000313" key="4">
    <source>
        <dbReference type="Proteomes" id="UP000472727"/>
    </source>
</evidence>
<dbReference type="Proteomes" id="UP000472727">
    <property type="component" value="Unassembled WGS sequence"/>
</dbReference>
<proteinExistence type="predicted"/>
<name>A0A7C8QM39_ORBOL</name>
<dbReference type="AlphaFoldDB" id="A0A7C8QM39"/>
<feature type="transmembrane region" description="Helical" evidence="2">
    <location>
        <begin position="130"/>
        <end position="153"/>
    </location>
</feature>